<feature type="region of interest" description="Disordered" evidence="1">
    <location>
        <begin position="261"/>
        <end position="291"/>
    </location>
</feature>
<dbReference type="Gene3D" id="3.60.21.10">
    <property type="match status" value="1"/>
</dbReference>
<feature type="compositionally biased region" description="Basic residues" evidence="1">
    <location>
        <begin position="280"/>
        <end position="291"/>
    </location>
</feature>
<dbReference type="AlphaFoldDB" id="A0A8E2DY12"/>
<organism evidence="3 4">
    <name type="scientific">Lepidopterella palustris CBS 459.81</name>
    <dbReference type="NCBI Taxonomy" id="1314670"/>
    <lineage>
        <taxon>Eukaryota</taxon>
        <taxon>Fungi</taxon>
        <taxon>Dikarya</taxon>
        <taxon>Ascomycota</taxon>
        <taxon>Pezizomycotina</taxon>
        <taxon>Dothideomycetes</taxon>
        <taxon>Pleosporomycetidae</taxon>
        <taxon>Mytilinidiales</taxon>
        <taxon>Argynnaceae</taxon>
        <taxon>Lepidopterella</taxon>
    </lineage>
</organism>
<evidence type="ECO:0000259" key="2">
    <source>
        <dbReference type="Pfam" id="PF00149"/>
    </source>
</evidence>
<evidence type="ECO:0000313" key="4">
    <source>
        <dbReference type="Proteomes" id="UP000250266"/>
    </source>
</evidence>
<dbReference type="EMBL" id="KV745678">
    <property type="protein sequence ID" value="OCK73718.1"/>
    <property type="molecule type" value="Genomic_DNA"/>
</dbReference>
<dbReference type="PANTHER" id="PTHR37844">
    <property type="entry name" value="SER/THR PROTEIN PHOSPHATASE SUPERFAMILY (AFU_ORTHOLOGUE AFUA_1G14840)"/>
    <property type="match status" value="1"/>
</dbReference>
<proteinExistence type="predicted"/>
<evidence type="ECO:0000313" key="3">
    <source>
        <dbReference type="EMBL" id="OCK73718.1"/>
    </source>
</evidence>
<keyword evidence="4" id="KW-1185">Reference proteome</keyword>
<name>A0A8E2DY12_9PEZI</name>
<dbReference type="Proteomes" id="UP000250266">
    <property type="component" value="Unassembled WGS sequence"/>
</dbReference>
<protein>
    <recommendedName>
        <fullName evidence="2">Calcineurin-like phosphoesterase domain-containing protein</fullName>
    </recommendedName>
</protein>
<dbReference type="OrthoDB" id="550558at2759"/>
<dbReference type="Pfam" id="PF00149">
    <property type="entry name" value="Metallophos"/>
    <property type="match status" value="1"/>
</dbReference>
<reference evidence="3 4" key="1">
    <citation type="journal article" date="2016" name="Nat. Commun.">
        <title>Ectomycorrhizal ecology is imprinted in the genome of the dominant symbiotic fungus Cenococcum geophilum.</title>
        <authorList>
            <consortium name="DOE Joint Genome Institute"/>
            <person name="Peter M."/>
            <person name="Kohler A."/>
            <person name="Ohm R.A."/>
            <person name="Kuo A."/>
            <person name="Krutzmann J."/>
            <person name="Morin E."/>
            <person name="Arend M."/>
            <person name="Barry K.W."/>
            <person name="Binder M."/>
            <person name="Choi C."/>
            <person name="Clum A."/>
            <person name="Copeland A."/>
            <person name="Grisel N."/>
            <person name="Haridas S."/>
            <person name="Kipfer T."/>
            <person name="LaButti K."/>
            <person name="Lindquist E."/>
            <person name="Lipzen A."/>
            <person name="Maire R."/>
            <person name="Meier B."/>
            <person name="Mihaltcheva S."/>
            <person name="Molinier V."/>
            <person name="Murat C."/>
            <person name="Poggeler S."/>
            <person name="Quandt C.A."/>
            <person name="Sperisen C."/>
            <person name="Tritt A."/>
            <person name="Tisserant E."/>
            <person name="Crous P.W."/>
            <person name="Henrissat B."/>
            <person name="Nehls U."/>
            <person name="Egli S."/>
            <person name="Spatafora J.W."/>
            <person name="Grigoriev I.V."/>
            <person name="Martin F.M."/>
        </authorList>
    </citation>
    <scope>NUCLEOTIDE SEQUENCE [LARGE SCALE GENOMIC DNA]</scope>
    <source>
        <strain evidence="3 4">CBS 459.81</strain>
    </source>
</reference>
<dbReference type="GO" id="GO:0016787">
    <property type="term" value="F:hydrolase activity"/>
    <property type="evidence" value="ECO:0007669"/>
    <property type="project" value="InterPro"/>
</dbReference>
<gene>
    <name evidence="3" type="ORF">K432DRAFT_438229</name>
</gene>
<sequence length="291" mass="32713">MPPPPLPPPPLALHILSDLHLETPLPTPSYSTFTFPLPTTHLCLLGDIGLATHPALFAFLRHTLLRSPTLHILYLLGNHECYDLTHTAAIAIFRQFESEVEADARFGAGKRFHLLERGRVDFGNVTVLGCTLWSRVREEVAAEVGMRMTDFKRIKDWDLDALATAHAADLQWLNEEVKRIEVEEPERSIVILTHHAPTTLPPSTTPWRSISHMFSAFQTDLSREPCWTSPLVALWAYGHTHYSCSFHDPDTGKLVYSNQRGYSGTEGEEWSVEREGGGERKKKKRGGCVVS</sequence>
<accession>A0A8E2DY12</accession>
<evidence type="ECO:0000256" key="1">
    <source>
        <dbReference type="SAM" id="MobiDB-lite"/>
    </source>
</evidence>
<dbReference type="InterPro" id="IPR004843">
    <property type="entry name" value="Calcineurin-like_PHP"/>
</dbReference>
<feature type="domain" description="Calcineurin-like phosphoesterase" evidence="2">
    <location>
        <begin position="66"/>
        <end position="242"/>
    </location>
</feature>
<dbReference type="InterPro" id="IPR029052">
    <property type="entry name" value="Metallo-depent_PP-like"/>
</dbReference>
<dbReference type="PANTHER" id="PTHR37844:SF2">
    <property type="entry name" value="SER_THR PROTEIN PHOSPHATASE SUPERFAMILY (AFU_ORTHOLOGUE AFUA_1G14840)"/>
    <property type="match status" value="1"/>
</dbReference>
<dbReference type="SUPFAM" id="SSF56300">
    <property type="entry name" value="Metallo-dependent phosphatases"/>
    <property type="match status" value="1"/>
</dbReference>